<dbReference type="EMBL" id="JACHJV010000001">
    <property type="protein sequence ID" value="MBB4923962.1"/>
    <property type="molecule type" value="Genomic_DNA"/>
</dbReference>
<protein>
    <submittedName>
        <fullName evidence="1">Uncharacterized protein</fullName>
    </submittedName>
</protein>
<keyword evidence="2" id="KW-1185">Reference proteome</keyword>
<organism evidence="1 2">
    <name type="scientific">Kitasatospora kifunensis</name>
    <name type="common">Streptomyces kifunensis</name>
    <dbReference type="NCBI Taxonomy" id="58351"/>
    <lineage>
        <taxon>Bacteria</taxon>
        <taxon>Bacillati</taxon>
        <taxon>Actinomycetota</taxon>
        <taxon>Actinomycetes</taxon>
        <taxon>Kitasatosporales</taxon>
        <taxon>Streptomycetaceae</taxon>
        <taxon>Kitasatospora</taxon>
    </lineage>
</organism>
<gene>
    <name evidence="1" type="ORF">FHR34_002955</name>
</gene>
<dbReference type="Proteomes" id="UP000540506">
    <property type="component" value="Unassembled WGS sequence"/>
</dbReference>
<accession>A0A7W7R206</accession>
<evidence type="ECO:0000313" key="1">
    <source>
        <dbReference type="EMBL" id="MBB4923962.1"/>
    </source>
</evidence>
<proteinExistence type="predicted"/>
<comment type="caution">
    <text evidence="1">The sequence shown here is derived from an EMBL/GenBank/DDBJ whole genome shotgun (WGS) entry which is preliminary data.</text>
</comment>
<evidence type="ECO:0000313" key="2">
    <source>
        <dbReference type="Proteomes" id="UP000540506"/>
    </source>
</evidence>
<sequence length="308" mass="33563">MVLDPDTSAKIARYRPRQAPPAWAVVAPLVRSAVAATVTAVPYDVDRLLHAVAGLALWAEASGLPRDPDTWLRGEVIDAFVLSRAGILAPTSVQTYRTWLRRVRDALAWTDRGEPVPPKLHAPANPHTPYSGEELAGLRHWASHLRGQQRTDALALMGLGAGFGLMPREVAATRGLDLRRPGPGHPLIHAGIRRTPVAARTRWEEVLTELAESAGGRYLFRPRRTTAYAKNLIGSWSLLHQPSGGLLPLSVGRLRAGWIVELMCDRIDHDLIAKAAGLASAASLARYQHFVPPLDDTTAIRLLRGRPA</sequence>
<dbReference type="RefSeq" id="WP_184935986.1">
    <property type="nucleotide sequence ID" value="NZ_JACHJV010000001.1"/>
</dbReference>
<dbReference type="AlphaFoldDB" id="A0A7W7R206"/>
<reference evidence="1 2" key="1">
    <citation type="submission" date="2020-08" db="EMBL/GenBank/DDBJ databases">
        <title>Sequencing the genomes of 1000 actinobacteria strains.</title>
        <authorList>
            <person name="Klenk H.-P."/>
        </authorList>
    </citation>
    <scope>NUCLEOTIDE SEQUENCE [LARGE SCALE GENOMIC DNA]</scope>
    <source>
        <strain evidence="1 2">DSM 41654</strain>
    </source>
</reference>
<name>A0A7W7R206_KITKI</name>